<dbReference type="Proteomes" id="UP001595526">
    <property type="component" value="Unassembled WGS sequence"/>
</dbReference>
<protein>
    <submittedName>
        <fullName evidence="1">Uncharacterized protein</fullName>
    </submittedName>
</protein>
<name>A0ABV7JMU2_9SPHI</name>
<keyword evidence="2" id="KW-1185">Reference proteome</keyword>
<proteinExistence type="predicted"/>
<accession>A0ABV7JMU2</accession>
<dbReference type="RefSeq" id="WP_379022533.1">
    <property type="nucleotide sequence ID" value="NZ_JBHRTA010000031.1"/>
</dbReference>
<organism evidence="1 2">
    <name type="scientific">Parapedobacter deserti</name>
    <dbReference type="NCBI Taxonomy" id="1912957"/>
    <lineage>
        <taxon>Bacteria</taxon>
        <taxon>Pseudomonadati</taxon>
        <taxon>Bacteroidota</taxon>
        <taxon>Sphingobacteriia</taxon>
        <taxon>Sphingobacteriales</taxon>
        <taxon>Sphingobacteriaceae</taxon>
        <taxon>Parapedobacter</taxon>
    </lineage>
</organism>
<comment type="caution">
    <text evidence="1">The sequence shown here is derived from an EMBL/GenBank/DDBJ whole genome shotgun (WGS) entry which is preliminary data.</text>
</comment>
<gene>
    <name evidence="1" type="ORF">ACFOET_11055</name>
</gene>
<sequence>MGAVIAIDFDELFGVLDDNGSVIVSDYSTDKWTFSTIFDPKYGNHPVSGNRDFGYEQNDDGSYTFYTRGVDRLTTFVVALLQSVSGVPFNRADELWASFQNKINDYVNQHGGASNLAPKQVHRPDWGLVEDVINGDAPLSSLSKDCPD</sequence>
<dbReference type="EMBL" id="JBHRTA010000031">
    <property type="protein sequence ID" value="MFC3198149.1"/>
    <property type="molecule type" value="Genomic_DNA"/>
</dbReference>
<evidence type="ECO:0000313" key="2">
    <source>
        <dbReference type="Proteomes" id="UP001595526"/>
    </source>
</evidence>
<reference evidence="2" key="1">
    <citation type="journal article" date="2019" name="Int. J. Syst. Evol. Microbiol.">
        <title>The Global Catalogue of Microorganisms (GCM) 10K type strain sequencing project: providing services to taxonomists for standard genome sequencing and annotation.</title>
        <authorList>
            <consortium name="The Broad Institute Genomics Platform"/>
            <consortium name="The Broad Institute Genome Sequencing Center for Infectious Disease"/>
            <person name="Wu L."/>
            <person name="Ma J."/>
        </authorList>
    </citation>
    <scope>NUCLEOTIDE SEQUENCE [LARGE SCALE GENOMIC DNA]</scope>
    <source>
        <strain evidence="2">KCTC 52416</strain>
    </source>
</reference>
<evidence type="ECO:0000313" key="1">
    <source>
        <dbReference type="EMBL" id="MFC3198149.1"/>
    </source>
</evidence>